<dbReference type="AlphaFoldDB" id="A0A6J6H5J8"/>
<sequence>MRPAPSADSTYSSGDICKTFAHSISLAISRSVEVCGAKPESVLFNASAIAPDFIVRSDGKEPPKE</sequence>
<name>A0A6J6H5J8_9ZZZZ</name>
<accession>A0A6J6H5J8</accession>
<organism evidence="1">
    <name type="scientific">freshwater metagenome</name>
    <dbReference type="NCBI Taxonomy" id="449393"/>
    <lineage>
        <taxon>unclassified sequences</taxon>
        <taxon>metagenomes</taxon>
        <taxon>ecological metagenomes</taxon>
    </lineage>
</organism>
<proteinExistence type="predicted"/>
<protein>
    <submittedName>
        <fullName evidence="1">Unannotated protein</fullName>
    </submittedName>
</protein>
<evidence type="ECO:0000313" key="1">
    <source>
        <dbReference type="EMBL" id="CAB4608937.1"/>
    </source>
</evidence>
<gene>
    <name evidence="1" type="ORF">UFOPK1842_00662</name>
</gene>
<reference evidence="1" key="1">
    <citation type="submission" date="2020-05" db="EMBL/GenBank/DDBJ databases">
        <authorList>
            <person name="Chiriac C."/>
            <person name="Salcher M."/>
            <person name="Ghai R."/>
            <person name="Kavagutti S V."/>
        </authorList>
    </citation>
    <scope>NUCLEOTIDE SEQUENCE</scope>
</reference>
<dbReference type="EMBL" id="CAEZUQ010000068">
    <property type="protein sequence ID" value="CAB4608937.1"/>
    <property type="molecule type" value="Genomic_DNA"/>
</dbReference>